<keyword evidence="2" id="KW-1185">Reference proteome</keyword>
<evidence type="ECO:0000313" key="1">
    <source>
        <dbReference type="EMBL" id="KAI3725788.1"/>
    </source>
</evidence>
<protein>
    <submittedName>
        <fullName evidence="1">Uncharacterized protein</fullName>
    </submittedName>
</protein>
<name>A0ACB9BUT1_9ASTR</name>
<reference evidence="1 2" key="2">
    <citation type="journal article" date="2022" name="Mol. Ecol. Resour.">
        <title>The genomes of chicory, endive, great burdock and yacon provide insights into Asteraceae paleo-polyploidization history and plant inulin production.</title>
        <authorList>
            <person name="Fan W."/>
            <person name="Wang S."/>
            <person name="Wang H."/>
            <person name="Wang A."/>
            <person name="Jiang F."/>
            <person name="Liu H."/>
            <person name="Zhao H."/>
            <person name="Xu D."/>
            <person name="Zhang Y."/>
        </authorList>
    </citation>
    <scope>NUCLEOTIDE SEQUENCE [LARGE SCALE GENOMIC DNA]</scope>
    <source>
        <strain evidence="2">cv. Yunnan</strain>
        <tissue evidence="1">Leaves</tissue>
    </source>
</reference>
<reference evidence="2" key="1">
    <citation type="journal article" date="2022" name="Mol. Ecol. Resour.">
        <title>The genomes of chicory, endive, great burdock and yacon provide insights into Asteraceae palaeo-polyploidization history and plant inulin production.</title>
        <authorList>
            <person name="Fan W."/>
            <person name="Wang S."/>
            <person name="Wang H."/>
            <person name="Wang A."/>
            <person name="Jiang F."/>
            <person name="Liu H."/>
            <person name="Zhao H."/>
            <person name="Xu D."/>
            <person name="Zhang Y."/>
        </authorList>
    </citation>
    <scope>NUCLEOTIDE SEQUENCE [LARGE SCALE GENOMIC DNA]</scope>
    <source>
        <strain evidence="2">cv. Yunnan</strain>
    </source>
</reference>
<organism evidence="1 2">
    <name type="scientific">Smallanthus sonchifolius</name>
    <dbReference type="NCBI Taxonomy" id="185202"/>
    <lineage>
        <taxon>Eukaryota</taxon>
        <taxon>Viridiplantae</taxon>
        <taxon>Streptophyta</taxon>
        <taxon>Embryophyta</taxon>
        <taxon>Tracheophyta</taxon>
        <taxon>Spermatophyta</taxon>
        <taxon>Magnoliopsida</taxon>
        <taxon>eudicotyledons</taxon>
        <taxon>Gunneridae</taxon>
        <taxon>Pentapetalae</taxon>
        <taxon>asterids</taxon>
        <taxon>campanulids</taxon>
        <taxon>Asterales</taxon>
        <taxon>Asteraceae</taxon>
        <taxon>Asteroideae</taxon>
        <taxon>Heliantheae alliance</taxon>
        <taxon>Millerieae</taxon>
        <taxon>Smallanthus</taxon>
    </lineage>
</organism>
<dbReference type="EMBL" id="CM042039">
    <property type="protein sequence ID" value="KAI3725788.1"/>
    <property type="molecule type" value="Genomic_DNA"/>
</dbReference>
<sequence>MNSWSPLFADPNQTSEDGDMSKSRDEDSLASSKKDPPVTPELFTNRNKTGKFSDNRWKPNGFSNVEHGSQSRVVKCNHDALGTTIRKFDIFEVAREKFSSGDQVPRAAQPELINEGDYGYKVNYEVGLENHIGLNESVRVGQDYQDGFNGLELSLEETHVSVTLINNKGDKVS</sequence>
<evidence type="ECO:0000313" key="2">
    <source>
        <dbReference type="Proteomes" id="UP001056120"/>
    </source>
</evidence>
<accession>A0ACB9BUT1</accession>
<gene>
    <name evidence="1" type="ORF">L1987_65581</name>
</gene>
<comment type="caution">
    <text evidence="1">The sequence shown here is derived from an EMBL/GenBank/DDBJ whole genome shotgun (WGS) entry which is preliminary data.</text>
</comment>
<dbReference type="Proteomes" id="UP001056120">
    <property type="component" value="Linkage Group LG22"/>
</dbReference>
<proteinExistence type="predicted"/>